<evidence type="ECO:0000313" key="1">
    <source>
        <dbReference type="EMBL" id="SJM93051.1"/>
    </source>
</evidence>
<dbReference type="AlphaFoldDB" id="A0A1R4HAJ4"/>
<name>A0A1R4HAJ4_9GAMM</name>
<accession>A0A1R4HAJ4</accession>
<reference evidence="2" key="1">
    <citation type="submission" date="2017-02" db="EMBL/GenBank/DDBJ databases">
        <authorList>
            <person name="Daims H."/>
        </authorList>
    </citation>
    <scope>NUCLEOTIDE SEQUENCE [LARGE SCALE GENOMIC DNA]</scope>
</reference>
<organism evidence="1 2">
    <name type="scientific">Crenothrix polyspora</name>
    <dbReference type="NCBI Taxonomy" id="360316"/>
    <lineage>
        <taxon>Bacteria</taxon>
        <taxon>Pseudomonadati</taxon>
        <taxon>Pseudomonadota</taxon>
        <taxon>Gammaproteobacteria</taxon>
        <taxon>Methylococcales</taxon>
        <taxon>Crenotrichaceae</taxon>
        <taxon>Crenothrix</taxon>
    </lineage>
</organism>
<dbReference type="Proteomes" id="UP000195667">
    <property type="component" value="Unassembled WGS sequence"/>
</dbReference>
<dbReference type="EMBL" id="FUKI01000113">
    <property type="protein sequence ID" value="SJM93051.1"/>
    <property type="molecule type" value="Genomic_DNA"/>
</dbReference>
<evidence type="ECO:0000313" key="2">
    <source>
        <dbReference type="Proteomes" id="UP000195667"/>
    </source>
</evidence>
<sequence>MILNQKTIKKQTVNLHKNIKPLLHRSKQGTATQWYTAVSARLN</sequence>
<gene>
    <name evidence="1" type="ORF">CRENPOLYSF1_380003</name>
</gene>
<proteinExistence type="predicted"/>
<protein>
    <submittedName>
        <fullName evidence="1">Uncharacterized protein</fullName>
    </submittedName>
</protein>
<keyword evidence="2" id="KW-1185">Reference proteome</keyword>